<dbReference type="PROSITE" id="PS50404">
    <property type="entry name" value="GST_NTER"/>
    <property type="match status" value="1"/>
</dbReference>
<dbReference type="AlphaFoldDB" id="A0A6G1HDG7"/>
<dbReference type="SUPFAM" id="SSF47616">
    <property type="entry name" value="GST C-terminal domain-like"/>
    <property type="match status" value="1"/>
</dbReference>
<dbReference type="PANTHER" id="PTHR44051">
    <property type="entry name" value="GLUTATHIONE S-TRANSFERASE-RELATED"/>
    <property type="match status" value="1"/>
</dbReference>
<evidence type="ECO:0000313" key="5">
    <source>
        <dbReference type="EMBL" id="KAF1991276.1"/>
    </source>
</evidence>
<dbReference type="SFLD" id="SFLDG00358">
    <property type="entry name" value="Main_(cytGST)"/>
    <property type="match status" value="1"/>
</dbReference>
<dbReference type="OrthoDB" id="2309723at2759"/>
<organism evidence="5 6">
    <name type="scientific">Aulographum hederae CBS 113979</name>
    <dbReference type="NCBI Taxonomy" id="1176131"/>
    <lineage>
        <taxon>Eukaryota</taxon>
        <taxon>Fungi</taxon>
        <taxon>Dikarya</taxon>
        <taxon>Ascomycota</taxon>
        <taxon>Pezizomycotina</taxon>
        <taxon>Dothideomycetes</taxon>
        <taxon>Pleosporomycetidae</taxon>
        <taxon>Aulographales</taxon>
        <taxon>Aulographaceae</taxon>
    </lineage>
</organism>
<dbReference type="Gene3D" id="3.40.30.10">
    <property type="entry name" value="Glutaredoxin"/>
    <property type="match status" value="1"/>
</dbReference>
<evidence type="ECO:0000313" key="6">
    <source>
        <dbReference type="Proteomes" id="UP000800041"/>
    </source>
</evidence>
<dbReference type="Proteomes" id="UP000800041">
    <property type="component" value="Unassembled WGS sequence"/>
</dbReference>
<dbReference type="CDD" id="cd03046">
    <property type="entry name" value="GST_N_GTT1_like"/>
    <property type="match status" value="1"/>
</dbReference>
<dbReference type="SUPFAM" id="SSF52833">
    <property type="entry name" value="Thioredoxin-like"/>
    <property type="match status" value="1"/>
</dbReference>
<evidence type="ECO:0000256" key="1">
    <source>
        <dbReference type="ARBA" id="ARBA00007409"/>
    </source>
</evidence>
<evidence type="ECO:0000256" key="2">
    <source>
        <dbReference type="RuleBase" id="RU003494"/>
    </source>
</evidence>
<dbReference type="InterPro" id="IPR040079">
    <property type="entry name" value="Glutathione_S-Trfase"/>
</dbReference>
<dbReference type="InterPro" id="IPR036282">
    <property type="entry name" value="Glutathione-S-Trfase_C_sf"/>
</dbReference>
<dbReference type="Pfam" id="PF00043">
    <property type="entry name" value="GST_C"/>
    <property type="match status" value="1"/>
</dbReference>
<dbReference type="SFLD" id="SFLDS00019">
    <property type="entry name" value="Glutathione_Transferase_(cytos"/>
    <property type="match status" value="1"/>
</dbReference>
<dbReference type="EMBL" id="ML977140">
    <property type="protein sequence ID" value="KAF1991276.1"/>
    <property type="molecule type" value="Genomic_DNA"/>
</dbReference>
<dbReference type="InterPro" id="IPR010987">
    <property type="entry name" value="Glutathione-S-Trfase_C-like"/>
</dbReference>
<name>A0A6G1HDG7_9PEZI</name>
<reference evidence="5" key="1">
    <citation type="journal article" date="2020" name="Stud. Mycol.">
        <title>101 Dothideomycetes genomes: a test case for predicting lifestyles and emergence of pathogens.</title>
        <authorList>
            <person name="Haridas S."/>
            <person name="Albert R."/>
            <person name="Binder M."/>
            <person name="Bloem J."/>
            <person name="Labutti K."/>
            <person name="Salamov A."/>
            <person name="Andreopoulos B."/>
            <person name="Baker S."/>
            <person name="Barry K."/>
            <person name="Bills G."/>
            <person name="Bluhm B."/>
            <person name="Cannon C."/>
            <person name="Castanera R."/>
            <person name="Culley D."/>
            <person name="Daum C."/>
            <person name="Ezra D."/>
            <person name="Gonzalez J."/>
            <person name="Henrissat B."/>
            <person name="Kuo A."/>
            <person name="Liang C."/>
            <person name="Lipzen A."/>
            <person name="Lutzoni F."/>
            <person name="Magnuson J."/>
            <person name="Mondo S."/>
            <person name="Nolan M."/>
            <person name="Ohm R."/>
            <person name="Pangilinan J."/>
            <person name="Park H.-J."/>
            <person name="Ramirez L."/>
            <person name="Alfaro M."/>
            <person name="Sun H."/>
            <person name="Tritt A."/>
            <person name="Yoshinaga Y."/>
            <person name="Zwiers L.-H."/>
            <person name="Turgeon B."/>
            <person name="Goodwin S."/>
            <person name="Spatafora J."/>
            <person name="Crous P."/>
            <person name="Grigoriev I."/>
        </authorList>
    </citation>
    <scope>NUCLEOTIDE SEQUENCE</scope>
    <source>
        <strain evidence="5">CBS 113979</strain>
    </source>
</reference>
<proteinExistence type="inferred from homology"/>
<comment type="similarity">
    <text evidence="1 2">Belongs to the GST superfamily.</text>
</comment>
<feature type="domain" description="GST N-terminal" evidence="3">
    <location>
        <begin position="12"/>
        <end position="100"/>
    </location>
</feature>
<dbReference type="InterPro" id="IPR036249">
    <property type="entry name" value="Thioredoxin-like_sf"/>
</dbReference>
<evidence type="ECO:0000259" key="4">
    <source>
        <dbReference type="PROSITE" id="PS50405"/>
    </source>
</evidence>
<protein>
    <submittedName>
        <fullName evidence="5">Putative glutathione S-transferase</fullName>
    </submittedName>
</protein>
<dbReference type="InterPro" id="IPR004046">
    <property type="entry name" value="GST_C"/>
</dbReference>
<dbReference type="Gene3D" id="1.20.1050.10">
    <property type="match status" value="1"/>
</dbReference>
<evidence type="ECO:0000259" key="3">
    <source>
        <dbReference type="PROSITE" id="PS50404"/>
    </source>
</evidence>
<dbReference type="InterPro" id="IPR004045">
    <property type="entry name" value="Glutathione_S-Trfase_N"/>
</dbReference>
<dbReference type="PANTHER" id="PTHR44051:SF9">
    <property type="entry name" value="GLUTATHIONE S-TRANSFERASE 1"/>
    <property type="match status" value="1"/>
</dbReference>
<feature type="domain" description="GST C-terminal" evidence="4">
    <location>
        <begin position="122"/>
        <end position="241"/>
    </location>
</feature>
<keyword evidence="6" id="KW-1185">Reference proteome</keyword>
<gene>
    <name evidence="5" type="ORF">K402DRAFT_323444</name>
</gene>
<dbReference type="Pfam" id="PF02798">
    <property type="entry name" value="GST_N"/>
    <property type="match status" value="1"/>
</dbReference>
<dbReference type="GO" id="GO:0016740">
    <property type="term" value="F:transferase activity"/>
    <property type="evidence" value="ECO:0007669"/>
    <property type="project" value="UniProtKB-KW"/>
</dbReference>
<keyword evidence="5" id="KW-0808">Transferase</keyword>
<sequence length="242" mass="27426">MAESTEQTVTLTLHKLSSSAAHRVNWALEELSAANGLKFNVKHYSRHGKTTREDLKKIFPLGKSPILEVESTVDGAPQKKVMTESRIILQYLADAFSNGIWTPQSPQDQERDAFMQEFANSTLLVKNDFALIFEVIPAVLTPPLSWLVGLMVKPVVAYFMTDLNPIYQYIEDSLSDEKPWFSGAKLGLADFNASFGMDISEQRGYFDGKKYPKLAAWLKRVHERPAYRMALEGSPYDLKKFR</sequence>
<accession>A0A6G1HDG7</accession>
<dbReference type="PROSITE" id="PS50405">
    <property type="entry name" value="GST_CTER"/>
    <property type="match status" value="1"/>
</dbReference>